<feature type="transmembrane region" description="Helical" evidence="8">
    <location>
        <begin position="610"/>
        <end position="631"/>
    </location>
</feature>
<dbReference type="Gene3D" id="3.40.640.10">
    <property type="entry name" value="Type I PLP-dependent aspartate aminotransferase-like (Major domain)"/>
    <property type="match status" value="1"/>
</dbReference>
<dbReference type="InterPro" id="IPR002129">
    <property type="entry name" value="PyrdxlP-dep_de-COase"/>
</dbReference>
<feature type="compositionally biased region" description="Basic and acidic residues" evidence="7">
    <location>
        <begin position="643"/>
        <end position="657"/>
    </location>
</feature>
<dbReference type="PRINTS" id="PR00800">
    <property type="entry name" value="YHDCRBOXLASE"/>
</dbReference>
<feature type="region of interest" description="Disordered" evidence="7">
    <location>
        <begin position="774"/>
        <end position="802"/>
    </location>
</feature>
<comment type="similarity">
    <text evidence="2">Belongs to the group II decarboxylase family.</text>
</comment>
<evidence type="ECO:0000256" key="1">
    <source>
        <dbReference type="ARBA" id="ARBA00001933"/>
    </source>
</evidence>
<evidence type="ECO:0000256" key="8">
    <source>
        <dbReference type="SAM" id="Phobius"/>
    </source>
</evidence>
<dbReference type="SUPFAM" id="SSF53383">
    <property type="entry name" value="PLP-dependent transferases"/>
    <property type="match status" value="1"/>
</dbReference>
<reference evidence="9" key="2">
    <citation type="submission" date="2022-06" db="UniProtKB">
        <authorList>
            <consortium name="EnsemblMetazoa"/>
        </authorList>
    </citation>
    <scope>IDENTIFICATION</scope>
    <source>
        <strain evidence="9">PS312</strain>
    </source>
</reference>
<feature type="compositionally biased region" description="Low complexity" evidence="7">
    <location>
        <begin position="701"/>
        <end position="713"/>
    </location>
</feature>
<dbReference type="GO" id="GO:0019752">
    <property type="term" value="P:carboxylic acid metabolic process"/>
    <property type="evidence" value="ECO:0007669"/>
    <property type="project" value="InterPro"/>
</dbReference>
<dbReference type="InterPro" id="IPR000073">
    <property type="entry name" value="AB_hydrolase_1"/>
</dbReference>
<dbReference type="EnsemblMetazoa" id="PPA28584.1">
    <property type="protein sequence ID" value="PPA28584.1"/>
    <property type="gene ID" value="WBGene00118138"/>
</dbReference>
<feature type="compositionally biased region" description="Pro residues" evidence="7">
    <location>
        <begin position="774"/>
        <end position="786"/>
    </location>
</feature>
<feature type="compositionally biased region" description="Low complexity" evidence="7">
    <location>
        <begin position="913"/>
        <end position="931"/>
    </location>
</feature>
<evidence type="ECO:0000256" key="5">
    <source>
        <dbReference type="ARBA" id="ARBA00023239"/>
    </source>
</evidence>
<dbReference type="InterPro" id="IPR029058">
    <property type="entry name" value="AB_hydrolase_fold"/>
</dbReference>
<keyword evidence="5" id="KW-0456">Lyase</keyword>
<keyword evidence="4 6" id="KW-0663">Pyridoxal phosphate</keyword>
<feature type="compositionally biased region" description="Pro residues" evidence="7">
    <location>
        <begin position="874"/>
        <end position="890"/>
    </location>
</feature>
<dbReference type="PANTHER" id="PTHR11999:SF70">
    <property type="entry name" value="MIP05841P"/>
    <property type="match status" value="1"/>
</dbReference>
<evidence type="ECO:0000256" key="4">
    <source>
        <dbReference type="ARBA" id="ARBA00022898"/>
    </source>
</evidence>
<sequence length="1644" mass="178834">MTLDVQVSTKIVIMGTSSLSLNDRFSKIKKVVVPPPSKYDYALAGAPADFVAKPNDNLWYLPSDPTASRNPLTRLAAYAAVHSFGIRMLYPGATGVLNLMLGGSLRQARKLAVQNKSAKRAVLKSARGDYVDTLFKRGSGSLASTLVICSEGNAGYYEIGIMGTVEARGYSILGWNQPGFGESTCAPYPQQTLASADAVWQYATDVLGYKEEEIVLFGWSIGGFPSTWLVANHPKIMGLVLDATFDDLLPLAEYRMPGEDLGSMPLIYSRRRSCAIRGFLNLDIAGQLGQYAGPVRLIRRLQEEILIMDEGGSEDEKRATNRANDLLKRLLQQRHAETARGVLHHVDTWLSMTPTQRAMARGLPSNASDEAVTTSTCLSPFPPIICDPISSHLAYQPRLYIDSLPHSHLFTRSQSVTRHTSLPRFAPPPPRIPDLRKPYRDLTRFRMRVLWRVATLALALLAATVIGEHSAASVDTVILQVAADSTVNQTIVDEITLAASRMAAVWTMPPSAGHECHDKEQLTEKKATGLIHITDLDGTCMQAFGNPRRLHLIYNRGNKTLTTETGVVVTAGDPKFNEALDKVVHLVAVDARKHAVKETKQATSGVYVPIWSVIILGVLVGVLLAANCIFFNKLRAIQTKPNPADDKKAKDSARDSTRTSLKQRKAAERKKSERKKSASSSSKSSKKSSKDKRKREEDSSCRSSKSLSTKSCKNTAPTSVKVVSVGGPAAQQKKLEHTAHPLGAATDEVATVMALRGSSLPARTMDRVRGSLPPPLPKTATAPPPCWSTTTVPSATVTQQPRPLGPSIVPKVSVIGHSPFALLAAATSPLPPASTPAIVGSAPTAYSSPSGTVTPPPSTVAPPPTAVVVVSPSPPKVVPSPKAAPAPAPPSVAANGPTRAAVAPIPLTLVGTSSVPPSSDNSSPPAQVTVAPTPVATTPVQRVEMPMTEDEFILSMKQVIQFVIDFYRNPKQYPVATTIKPNSIFTQLPLTAPNDPENFDDVWKTFKDVIMPGCVQWQHPQFHAFFPCGRSYPDILAETVISSLGTVGFTWSANPAITELDTAMVNWVGRALGIPETFLFRGNVMGTSEGGGWVADTASDAIFCAVMAARHTKVEQELAKLEVKEDKPITESTRHVSKKYEKRAEIISKLVAYGSYEATDQTKRKKFSHSSFEKACKMACVRCRPIKVFEQDDWGMRREHVEKEMQKDKQRGLIPFYLHVALGTTSTATSDHLHELTPLKELYNVWVHVDAAYAGSAWVVPEYRNNKGIEHVDSININLHKFFLTSTSVTLFWTRRQKDYKECFRVDPSYLKKKTGANDLRDWGIQLSRRFKSLKVYMLLRMYGINGMKAYVKRVCDMTIYMESLITKIPSIRKFGKTNYGLFCVQYKEEGMSTQQVNAATNRLCEYINNSHKMVLTHSNVRGHDILRVCITLERSTQKDIEESVAIFTQLTEEFRAKIHEDANFVKSLMSNISRENLLQDVDMGIVGSPNPTLSRTPANVKSTISGESLVGPRTAHSQLSALTSATQDTTVPPPVAAAAVAAAASPGPATNIEVGELAFCAIPMSKCSSWNENIEAIKTVQLPSVPLSAPSATPPPAPPTTAAAAAPAAANLMPPLTPAFDQAPPTFSVAEVTARSNTVTEKK</sequence>
<organism evidence="9 10">
    <name type="scientific">Pristionchus pacificus</name>
    <name type="common">Parasitic nematode worm</name>
    <dbReference type="NCBI Taxonomy" id="54126"/>
    <lineage>
        <taxon>Eukaryota</taxon>
        <taxon>Metazoa</taxon>
        <taxon>Ecdysozoa</taxon>
        <taxon>Nematoda</taxon>
        <taxon>Chromadorea</taxon>
        <taxon>Rhabditida</taxon>
        <taxon>Rhabditina</taxon>
        <taxon>Diplogasteromorpha</taxon>
        <taxon>Diplogasteroidea</taxon>
        <taxon>Neodiplogasteridae</taxon>
        <taxon>Pristionchus</taxon>
    </lineage>
</organism>
<proteinExistence type="inferred from homology"/>
<feature type="compositionally biased region" description="Basic residues" evidence="7">
    <location>
        <begin position="684"/>
        <end position="693"/>
    </location>
</feature>
<dbReference type="GO" id="GO:0016831">
    <property type="term" value="F:carboxy-lyase activity"/>
    <property type="evidence" value="ECO:0000318"/>
    <property type="project" value="GO_Central"/>
</dbReference>
<keyword evidence="8" id="KW-1133">Transmembrane helix</keyword>
<evidence type="ECO:0000256" key="7">
    <source>
        <dbReference type="SAM" id="MobiDB-lite"/>
    </source>
</evidence>
<dbReference type="GO" id="GO:0006520">
    <property type="term" value="P:amino acid metabolic process"/>
    <property type="evidence" value="ECO:0007669"/>
    <property type="project" value="InterPro"/>
</dbReference>
<dbReference type="Proteomes" id="UP000005239">
    <property type="component" value="Unassembled WGS sequence"/>
</dbReference>
<dbReference type="Pfam" id="PF00561">
    <property type="entry name" value="Abhydrolase_1"/>
    <property type="match status" value="1"/>
</dbReference>
<comment type="cofactor">
    <cofactor evidence="1 6">
        <name>pyridoxal 5'-phosphate</name>
        <dbReference type="ChEBI" id="CHEBI:597326"/>
    </cofactor>
</comment>
<dbReference type="Gene3D" id="3.40.50.1820">
    <property type="entry name" value="alpha/beta hydrolase"/>
    <property type="match status" value="1"/>
</dbReference>
<feature type="region of interest" description="Disordered" evidence="7">
    <location>
        <begin position="874"/>
        <end position="895"/>
    </location>
</feature>
<feature type="region of interest" description="Disordered" evidence="7">
    <location>
        <begin position="1588"/>
        <end position="1607"/>
    </location>
</feature>
<feature type="region of interest" description="Disordered" evidence="7">
    <location>
        <begin position="912"/>
        <end position="931"/>
    </location>
</feature>
<feature type="region of interest" description="Disordered" evidence="7">
    <location>
        <begin position="641"/>
        <end position="716"/>
    </location>
</feature>
<dbReference type="GO" id="GO:0005737">
    <property type="term" value="C:cytoplasm"/>
    <property type="evidence" value="ECO:0000318"/>
    <property type="project" value="GO_Central"/>
</dbReference>
<keyword evidence="3" id="KW-0210">Decarboxylase</keyword>
<evidence type="ECO:0000313" key="10">
    <source>
        <dbReference type="Proteomes" id="UP000005239"/>
    </source>
</evidence>
<evidence type="ECO:0000256" key="3">
    <source>
        <dbReference type="ARBA" id="ARBA00022793"/>
    </source>
</evidence>
<keyword evidence="8" id="KW-0812">Transmembrane</keyword>
<evidence type="ECO:0000256" key="2">
    <source>
        <dbReference type="ARBA" id="ARBA00009533"/>
    </source>
</evidence>
<evidence type="ECO:0000256" key="6">
    <source>
        <dbReference type="PIRSR" id="PIRSR602129-50"/>
    </source>
</evidence>
<dbReference type="GO" id="GO:0030170">
    <property type="term" value="F:pyridoxal phosphate binding"/>
    <property type="evidence" value="ECO:0007669"/>
    <property type="project" value="InterPro"/>
</dbReference>
<protein>
    <submittedName>
        <fullName evidence="9">Hydrolase</fullName>
    </submittedName>
</protein>
<dbReference type="InterPro" id="IPR010977">
    <property type="entry name" value="Aromatic_deC"/>
</dbReference>
<evidence type="ECO:0000313" key="9">
    <source>
        <dbReference type="EnsemblMetazoa" id="PPA28584.1"/>
    </source>
</evidence>
<gene>
    <name evidence="9" type="primary">WBGene00118138</name>
</gene>
<dbReference type="SUPFAM" id="SSF53474">
    <property type="entry name" value="alpha/beta-Hydrolases"/>
    <property type="match status" value="1"/>
</dbReference>
<feature type="compositionally biased region" description="Polar residues" evidence="7">
    <location>
        <begin position="787"/>
        <end position="801"/>
    </location>
</feature>
<name>A0A2A6CI23_PRIPA</name>
<accession>A0A8R1ULI5</accession>
<dbReference type="InterPro" id="IPR015421">
    <property type="entry name" value="PyrdxlP-dep_Trfase_major"/>
</dbReference>
<keyword evidence="8" id="KW-0472">Membrane</keyword>
<feature type="transmembrane region" description="Helical" evidence="8">
    <location>
        <begin position="449"/>
        <end position="467"/>
    </location>
</feature>
<dbReference type="InterPro" id="IPR015422">
    <property type="entry name" value="PyrdxlP-dep_Trfase_small"/>
</dbReference>
<dbReference type="Pfam" id="PF00282">
    <property type="entry name" value="Pyridoxal_deC"/>
    <property type="match status" value="1"/>
</dbReference>
<accession>A0A2A6CI23</accession>
<dbReference type="PANTHER" id="PTHR11999">
    <property type="entry name" value="GROUP II PYRIDOXAL-5-PHOSPHATE DECARBOXYLASE"/>
    <property type="match status" value="1"/>
</dbReference>
<reference evidence="10" key="1">
    <citation type="journal article" date="2008" name="Nat. Genet.">
        <title>The Pristionchus pacificus genome provides a unique perspective on nematode lifestyle and parasitism.</title>
        <authorList>
            <person name="Dieterich C."/>
            <person name="Clifton S.W."/>
            <person name="Schuster L.N."/>
            <person name="Chinwalla A."/>
            <person name="Delehaunty K."/>
            <person name="Dinkelacker I."/>
            <person name="Fulton L."/>
            <person name="Fulton R."/>
            <person name="Godfrey J."/>
            <person name="Minx P."/>
            <person name="Mitreva M."/>
            <person name="Roeseler W."/>
            <person name="Tian H."/>
            <person name="Witte H."/>
            <person name="Yang S.P."/>
            <person name="Wilson R.K."/>
            <person name="Sommer R.J."/>
        </authorList>
    </citation>
    <scope>NUCLEOTIDE SEQUENCE [LARGE SCALE GENOMIC DNA]</scope>
    <source>
        <strain evidence="10">PS312</strain>
    </source>
</reference>
<feature type="modified residue" description="N6-(pyridoxal phosphate)lysine" evidence="6">
    <location>
        <position position="1281"/>
    </location>
</feature>
<dbReference type="Gene3D" id="1.20.1340.10">
    <property type="entry name" value="dopa decarboxylase, N-terminal domain"/>
    <property type="match status" value="1"/>
</dbReference>
<dbReference type="Gene3D" id="3.90.1150.10">
    <property type="entry name" value="Aspartate Aminotransferase, domain 1"/>
    <property type="match status" value="1"/>
</dbReference>
<keyword evidence="10" id="KW-1185">Reference proteome</keyword>
<dbReference type="InterPro" id="IPR015424">
    <property type="entry name" value="PyrdxlP-dep_Trfase"/>
</dbReference>